<evidence type="ECO:0000256" key="10">
    <source>
        <dbReference type="ARBA" id="ARBA00023146"/>
    </source>
</evidence>
<dbReference type="Gene3D" id="3.40.50.620">
    <property type="entry name" value="HUPs"/>
    <property type="match status" value="2"/>
</dbReference>
<dbReference type="InterPro" id="IPR025709">
    <property type="entry name" value="Leu_tRNA-synth_edit"/>
</dbReference>
<evidence type="ECO:0000313" key="19">
    <source>
        <dbReference type="Proteomes" id="UP001162090"/>
    </source>
</evidence>
<evidence type="ECO:0000259" key="17">
    <source>
        <dbReference type="Pfam" id="PF13603"/>
    </source>
</evidence>
<evidence type="ECO:0000256" key="9">
    <source>
        <dbReference type="ARBA" id="ARBA00023128"/>
    </source>
</evidence>
<dbReference type="SUPFAM" id="SSF47323">
    <property type="entry name" value="Anticodon-binding domain of a subclass of class I aminoacyl-tRNA synthetases"/>
    <property type="match status" value="1"/>
</dbReference>
<evidence type="ECO:0000256" key="7">
    <source>
        <dbReference type="ARBA" id="ARBA00022917"/>
    </source>
</evidence>
<comment type="similarity">
    <text evidence="2 14">Belongs to the class-I aminoacyl-tRNA synthetase family.</text>
</comment>
<dbReference type="FunFam" id="3.40.50.620:FF:000100">
    <property type="entry name" value="probable leucine--tRNA ligase, mitochondrial"/>
    <property type="match status" value="1"/>
</dbReference>
<dbReference type="EC" id="6.1.1.4" evidence="3"/>
<dbReference type="Gene3D" id="1.10.730.10">
    <property type="entry name" value="Isoleucyl-tRNA Synthetase, Domain 1"/>
    <property type="match status" value="1"/>
</dbReference>
<accession>A0AA35J5S8</accession>
<dbReference type="PANTHER" id="PTHR43740">
    <property type="entry name" value="LEUCYL-TRNA SYNTHETASE"/>
    <property type="match status" value="1"/>
</dbReference>
<keyword evidence="9" id="KW-0496">Mitochondrion</keyword>
<keyword evidence="8" id="KW-0809">Transit peptide</keyword>
<dbReference type="PANTHER" id="PTHR43740:SF2">
    <property type="entry name" value="LEUCINE--TRNA LIGASE, MITOCHONDRIAL"/>
    <property type="match status" value="1"/>
</dbReference>
<keyword evidence="6 14" id="KW-0067">ATP-binding</keyword>
<evidence type="ECO:0000256" key="1">
    <source>
        <dbReference type="ARBA" id="ARBA00004305"/>
    </source>
</evidence>
<keyword evidence="10 14" id="KW-0030">Aminoacyl-tRNA synthetase</keyword>
<proteinExistence type="inferred from homology"/>
<dbReference type="GO" id="GO:0002161">
    <property type="term" value="F:aminoacyl-tRNA deacylase activity"/>
    <property type="evidence" value="ECO:0007669"/>
    <property type="project" value="InterPro"/>
</dbReference>
<dbReference type="InterPro" id="IPR009008">
    <property type="entry name" value="Val/Leu/Ile-tRNA-synth_edit"/>
</dbReference>
<evidence type="ECO:0000256" key="4">
    <source>
        <dbReference type="ARBA" id="ARBA00022598"/>
    </source>
</evidence>
<evidence type="ECO:0000259" key="16">
    <source>
        <dbReference type="Pfam" id="PF09334"/>
    </source>
</evidence>
<dbReference type="Pfam" id="PF00133">
    <property type="entry name" value="tRNA-synt_1"/>
    <property type="match status" value="1"/>
</dbReference>
<name>A0AA35J5S8_SACUV</name>
<feature type="domain" description="Methionyl/Leucyl tRNA synthetase" evidence="16">
    <location>
        <begin position="51"/>
        <end position="188"/>
    </location>
</feature>
<reference evidence="18" key="1">
    <citation type="submission" date="2022-10" db="EMBL/GenBank/DDBJ databases">
        <authorList>
            <person name="Byrne P K."/>
        </authorList>
    </citation>
    <scope>NUCLEOTIDE SEQUENCE</scope>
    <source>
        <strain evidence="18">CBS7001</strain>
    </source>
</reference>
<dbReference type="InterPro" id="IPR014729">
    <property type="entry name" value="Rossmann-like_a/b/a_fold"/>
</dbReference>
<dbReference type="SUPFAM" id="SSF52374">
    <property type="entry name" value="Nucleotidylyl transferase"/>
    <property type="match status" value="1"/>
</dbReference>
<dbReference type="InterPro" id="IPR009080">
    <property type="entry name" value="tRNAsynth_Ia_anticodon-bd"/>
</dbReference>
<dbReference type="GO" id="GO:0005524">
    <property type="term" value="F:ATP binding"/>
    <property type="evidence" value="ECO:0007669"/>
    <property type="project" value="UniProtKB-KW"/>
</dbReference>
<dbReference type="NCBIfam" id="TIGR00396">
    <property type="entry name" value="leuS_bact"/>
    <property type="match status" value="1"/>
</dbReference>
<dbReference type="PROSITE" id="PS00178">
    <property type="entry name" value="AA_TRNA_LIGASE_I"/>
    <property type="match status" value="1"/>
</dbReference>
<dbReference type="AlphaFoldDB" id="A0AA35J5S8"/>
<protein>
    <recommendedName>
        <fullName evidence="13">Leucine--tRNA ligase, mitochondrial</fullName>
        <ecNumber evidence="3">6.1.1.4</ecNumber>
    </recommendedName>
    <alternativeName>
        <fullName evidence="11">Leucyl-tRNA synthetase</fullName>
    </alternativeName>
</protein>
<comment type="catalytic activity">
    <reaction evidence="12">
        <text>tRNA(Leu) + L-leucine + ATP = L-leucyl-tRNA(Leu) + AMP + diphosphate</text>
        <dbReference type="Rhea" id="RHEA:11688"/>
        <dbReference type="Rhea" id="RHEA-COMP:9613"/>
        <dbReference type="Rhea" id="RHEA-COMP:9622"/>
        <dbReference type="ChEBI" id="CHEBI:30616"/>
        <dbReference type="ChEBI" id="CHEBI:33019"/>
        <dbReference type="ChEBI" id="CHEBI:57427"/>
        <dbReference type="ChEBI" id="CHEBI:78442"/>
        <dbReference type="ChEBI" id="CHEBI:78494"/>
        <dbReference type="ChEBI" id="CHEBI:456215"/>
        <dbReference type="EC" id="6.1.1.4"/>
    </reaction>
</comment>
<dbReference type="EMBL" id="OX365923">
    <property type="protein sequence ID" value="CAI4047310.1"/>
    <property type="molecule type" value="Genomic_DNA"/>
</dbReference>
<dbReference type="FunFam" id="1.10.730.10:FF:000065">
    <property type="entry name" value="Leucyl-tRNA synthetase"/>
    <property type="match status" value="1"/>
</dbReference>
<keyword evidence="4 14" id="KW-0436">Ligase</keyword>
<dbReference type="InterPro" id="IPR001412">
    <property type="entry name" value="aa-tRNA-synth_I_CS"/>
</dbReference>
<dbReference type="GO" id="GO:0005759">
    <property type="term" value="C:mitochondrial matrix"/>
    <property type="evidence" value="ECO:0007669"/>
    <property type="project" value="UniProtKB-SubCell"/>
</dbReference>
<dbReference type="GO" id="GO:0006429">
    <property type="term" value="P:leucyl-tRNA aminoacylation"/>
    <property type="evidence" value="ECO:0007669"/>
    <property type="project" value="InterPro"/>
</dbReference>
<comment type="subcellular location">
    <subcellularLocation>
        <location evidence="1">Mitochondrion matrix</location>
    </subcellularLocation>
</comment>
<organism evidence="18 19">
    <name type="scientific">Saccharomyces uvarum</name>
    <name type="common">Yeast</name>
    <name type="synonym">Saccharomyces bayanus var. uvarum</name>
    <dbReference type="NCBI Taxonomy" id="230603"/>
    <lineage>
        <taxon>Eukaryota</taxon>
        <taxon>Fungi</taxon>
        <taxon>Dikarya</taxon>
        <taxon>Ascomycota</taxon>
        <taxon>Saccharomycotina</taxon>
        <taxon>Saccharomycetes</taxon>
        <taxon>Saccharomycetales</taxon>
        <taxon>Saccharomycetaceae</taxon>
        <taxon>Saccharomyces</taxon>
    </lineage>
</organism>
<dbReference type="Pfam" id="PF09334">
    <property type="entry name" value="tRNA-synt_1g"/>
    <property type="match status" value="1"/>
</dbReference>
<keyword evidence="5 14" id="KW-0547">Nucleotide-binding</keyword>
<evidence type="ECO:0000256" key="14">
    <source>
        <dbReference type="RuleBase" id="RU363035"/>
    </source>
</evidence>
<dbReference type="InterPro" id="IPR002302">
    <property type="entry name" value="Leu-tRNA-ligase"/>
</dbReference>
<evidence type="ECO:0000256" key="12">
    <source>
        <dbReference type="ARBA" id="ARBA00047469"/>
    </source>
</evidence>
<evidence type="ECO:0000256" key="3">
    <source>
        <dbReference type="ARBA" id="ARBA00013164"/>
    </source>
</evidence>
<evidence type="ECO:0000256" key="8">
    <source>
        <dbReference type="ARBA" id="ARBA00022946"/>
    </source>
</evidence>
<evidence type="ECO:0000313" key="18">
    <source>
        <dbReference type="EMBL" id="CAI4047310.1"/>
    </source>
</evidence>
<dbReference type="CDD" id="cd00812">
    <property type="entry name" value="LeuRS_core"/>
    <property type="match status" value="1"/>
</dbReference>
<dbReference type="FunFam" id="3.40.50.620:FF:000003">
    <property type="entry name" value="Leucine--tRNA ligase"/>
    <property type="match status" value="1"/>
</dbReference>
<evidence type="ECO:0000256" key="6">
    <source>
        <dbReference type="ARBA" id="ARBA00022840"/>
    </source>
</evidence>
<feature type="domain" description="Aminoacyl-tRNA synthetase class Ia" evidence="15">
    <location>
        <begin position="431"/>
        <end position="602"/>
    </location>
</feature>
<dbReference type="Proteomes" id="UP001162090">
    <property type="component" value="Chromosome 12"/>
</dbReference>
<sequence>MLHRSSRRFLSTQRKGPGPAVQRLITIGEKWKQKTIRGFPKQEGQDKGSKYILCQFPYPSGMLHIGHLRVYVISDSLNRFYKQKGYDVIHPMGWDAFGLPAENAAIERRINPAIWTRENISKMKQQMESMLANFDWDREIATCDPEYYKFTQWIFLELFKNGLAYRKEAEINWDPVDKTVLANEQVDAQGRSWRSGAIVEKKQLKQWFLGITKFAPQLRKHLTQLKDWPSNVKQMQKNWIGESLGTELIFKVTDSRFEDLVVFTTRPETLFAVQYVALALDHPVVQKYCETIPDLKEFLSKCDVLPDDTKEGFHLPNINAVNPLTKEEIPIFVAPYVISGYGSAPSAVMGCPGHDSRDFEFWKQNCPGQHIKTCVTPFFDDTSKLSEKEKQELIETVPFTSTNGVMTKESGEHSGVFTGVARKSIVGKLHTEKLSKNIVRYKIRDWLISRQRYWGTPIPIIHCDSCGPVPVPESDLPVRLPDIKELNTKGNPLSTIEEFVNVDCPSCGSPAKRETDTMDTFIDSSWYYFRYLDPKNTSKPFDCEIASKHMPVDIYIGGVEHAILHLLYSRFIAKFLGSINAWDDPTGAFEPFKKLVTQGMVQGKTYIDPDTGRFLMSDELESINDSSDGNSVIIRANGKVPIVSYEKMSKSKHNGADPNACISKHGPDATRAHILFQSPVADALNWDESKIVGIERWLQKVLVLTKHILSLKGNLAISKEYKTPTDLNDAEVKLHNDVQRYLKSITESFEIHISLNTVISDYMKLTSVLEVALRKGEVRNEMMVQNLQKLVSSIYPVVPSISEEAAEMISSQMEWNQYQWPVVEHTTECQFKKFQIVVNGRVKFMYTADKNFLKLGRDAVIETLMKLPEGRMYLMNKKIKKFVMKYNVISFLFHK</sequence>
<evidence type="ECO:0000259" key="15">
    <source>
        <dbReference type="Pfam" id="PF00133"/>
    </source>
</evidence>
<dbReference type="Pfam" id="PF13603">
    <property type="entry name" value="tRNA-synt_1_2"/>
    <property type="match status" value="1"/>
</dbReference>
<dbReference type="InterPro" id="IPR015413">
    <property type="entry name" value="Methionyl/Leucyl_tRNA_Synth"/>
</dbReference>
<dbReference type="PRINTS" id="PR00985">
    <property type="entry name" value="TRNASYNTHLEU"/>
</dbReference>
<feature type="domain" description="Leucyl-tRNA synthetase editing" evidence="17">
    <location>
        <begin position="237"/>
        <end position="387"/>
    </location>
</feature>
<keyword evidence="7 14" id="KW-0648">Protein biosynthesis</keyword>
<dbReference type="GO" id="GO:0032543">
    <property type="term" value="P:mitochondrial translation"/>
    <property type="evidence" value="ECO:0007669"/>
    <property type="project" value="TreeGrafter"/>
</dbReference>
<dbReference type="GO" id="GO:0004823">
    <property type="term" value="F:leucine-tRNA ligase activity"/>
    <property type="evidence" value="ECO:0007669"/>
    <property type="project" value="UniProtKB-EC"/>
</dbReference>
<evidence type="ECO:0000256" key="2">
    <source>
        <dbReference type="ARBA" id="ARBA00005594"/>
    </source>
</evidence>
<evidence type="ECO:0000256" key="13">
    <source>
        <dbReference type="ARBA" id="ARBA00070408"/>
    </source>
</evidence>
<evidence type="ECO:0000256" key="11">
    <source>
        <dbReference type="ARBA" id="ARBA00030520"/>
    </source>
</evidence>
<dbReference type="InterPro" id="IPR002300">
    <property type="entry name" value="aa-tRNA-synth_Ia"/>
</dbReference>
<evidence type="ECO:0000256" key="5">
    <source>
        <dbReference type="ARBA" id="ARBA00022741"/>
    </source>
</evidence>
<dbReference type="SUPFAM" id="SSF50677">
    <property type="entry name" value="ValRS/IleRS/LeuRS editing domain"/>
    <property type="match status" value="1"/>
</dbReference>
<gene>
    <name evidence="18" type="primary">SUVC12G4130</name>
    <name evidence="18" type="ORF">SUVC_12G4130</name>
</gene>